<dbReference type="RefSeq" id="XP_008911817.1">
    <property type="nucleotide sequence ID" value="XM_008913569.1"/>
</dbReference>
<reference evidence="3" key="1">
    <citation type="submission" date="2011-12" db="EMBL/GenBank/DDBJ databases">
        <authorList>
            <consortium name="The Broad Institute Genome Sequencing Platform"/>
            <person name="Russ C."/>
            <person name="Tyler B."/>
            <person name="Panabieres F."/>
            <person name="Shan W."/>
            <person name="Tripathy S."/>
            <person name="Grunwald N."/>
            <person name="Machado M."/>
            <person name="Young S.K."/>
            <person name="Zeng Q."/>
            <person name="Gargeya S."/>
            <person name="Fitzgerald M."/>
            <person name="Haas B."/>
            <person name="Abouelleil A."/>
            <person name="Alvarado L."/>
            <person name="Arachchi H.M."/>
            <person name="Berlin A."/>
            <person name="Chapman S.B."/>
            <person name="Gearin G."/>
            <person name="Goldberg J."/>
            <person name="Griggs A."/>
            <person name="Gujja S."/>
            <person name="Hansen M."/>
            <person name="Heiman D."/>
            <person name="Howarth C."/>
            <person name="Larimer J."/>
            <person name="Lui A."/>
            <person name="MacDonald P.J.P."/>
            <person name="McCowen C."/>
            <person name="Montmayeur A."/>
            <person name="Murphy C."/>
            <person name="Neiman D."/>
            <person name="Pearson M."/>
            <person name="Priest M."/>
            <person name="Roberts A."/>
            <person name="Saif S."/>
            <person name="Shea T."/>
            <person name="Sisk P."/>
            <person name="Stolte C."/>
            <person name="Sykes S."/>
            <person name="Wortman J."/>
            <person name="Nusbaum C."/>
            <person name="Birren B."/>
        </authorList>
    </citation>
    <scope>NUCLEOTIDE SEQUENCE [LARGE SCALE GENOMIC DNA]</scope>
    <source>
        <strain evidence="3">INRA-310</strain>
    </source>
</reference>
<protein>
    <submittedName>
        <fullName evidence="2">Uncharacterized protein</fullName>
    </submittedName>
</protein>
<dbReference type="Proteomes" id="UP000018817">
    <property type="component" value="Unassembled WGS sequence"/>
</dbReference>
<gene>
    <name evidence="2" type="ORF">PPTG_23851</name>
</gene>
<dbReference type="EMBL" id="KI669614">
    <property type="protein sequence ID" value="ETN02860.1"/>
    <property type="molecule type" value="Genomic_DNA"/>
</dbReference>
<dbReference type="VEuPathDB" id="FungiDB:PPTG_23851"/>
<dbReference type="AlphaFoldDB" id="W2PS69"/>
<sequence>MAASPLISPPRTYAGDAAPRSSGIARLPFSSASVAFMSRKSDASRKKAASNGEWSDQCCQADIVGKVMWLMRDGQPLFYT</sequence>
<accession>W2PS69</accession>
<proteinExistence type="predicted"/>
<evidence type="ECO:0000256" key="1">
    <source>
        <dbReference type="SAM" id="MobiDB-lite"/>
    </source>
</evidence>
<dbReference type="GeneID" id="20192450"/>
<evidence type="ECO:0000313" key="2">
    <source>
        <dbReference type="EMBL" id="ETN02860.1"/>
    </source>
</evidence>
<feature type="region of interest" description="Disordered" evidence="1">
    <location>
        <begin position="1"/>
        <end position="20"/>
    </location>
</feature>
<reference evidence="2 3" key="2">
    <citation type="submission" date="2013-11" db="EMBL/GenBank/DDBJ databases">
        <title>The Genome Sequence of Phytophthora parasitica INRA-310.</title>
        <authorList>
            <consortium name="The Broad Institute Genomics Platform"/>
            <person name="Russ C."/>
            <person name="Tyler B."/>
            <person name="Panabieres F."/>
            <person name="Shan W."/>
            <person name="Tripathy S."/>
            <person name="Grunwald N."/>
            <person name="Machado M."/>
            <person name="Johnson C.S."/>
            <person name="Arredondo F."/>
            <person name="Hong C."/>
            <person name="Coffey M."/>
            <person name="Young S.K."/>
            <person name="Zeng Q."/>
            <person name="Gargeya S."/>
            <person name="Fitzgerald M."/>
            <person name="Abouelleil A."/>
            <person name="Alvarado L."/>
            <person name="Chapman S.B."/>
            <person name="Gainer-Dewar J."/>
            <person name="Goldberg J."/>
            <person name="Griggs A."/>
            <person name="Gujja S."/>
            <person name="Hansen M."/>
            <person name="Howarth C."/>
            <person name="Imamovic A."/>
            <person name="Ireland A."/>
            <person name="Larimer J."/>
            <person name="McCowan C."/>
            <person name="Murphy C."/>
            <person name="Pearson M."/>
            <person name="Poon T.W."/>
            <person name="Priest M."/>
            <person name="Roberts A."/>
            <person name="Saif S."/>
            <person name="Shea T."/>
            <person name="Sykes S."/>
            <person name="Wortman J."/>
            <person name="Nusbaum C."/>
            <person name="Birren B."/>
        </authorList>
    </citation>
    <scope>NUCLEOTIDE SEQUENCE [LARGE SCALE GENOMIC DNA]</scope>
    <source>
        <strain evidence="2 3">INRA-310</strain>
    </source>
</reference>
<name>W2PS69_PHYN3</name>
<organism evidence="2 3">
    <name type="scientific">Phytophthora nicotianae (strain INRA-310)</name>
    <name type="common">Phytophthora parasitica</name>
    <dbReference type="NCBI Taxonomy" id="761204"/>
    <lineage>
        <taxon>Eukaryota</taxon>
        <taxon>Sar</taxon>
        <taxon>Stramenopiles</taxon>
        <taxon>Oomycota</taxon>
        <taxon>Peronosporomycetes</taxon>
        <taxon>Peronosporales</taxon>
        <taxon>Peronosporaceae</taxon>
        <taxon>Phytophthora</taxon>
    </lineage>
</organism>
<evidence type="ECO:0000313" key="3">
    <source>
        <dbReference type="Proteomes" id="UP000018817"/>
    </source>
</evidence>